<name>A0ABV5M3Z1_9ACTN</name>
<dbReference type="InterPro" id="IPR036259">
    <property type="entry name" value="MFS_trans_sf"/>
</dbReference>
<reference evidence="9 10" key="1">
    <citation type="submission" date="2024-09" db="EMBL/GenBank/DDBJ databases">
        <authorList>
            <person name="Sun Q."/>
            <person name="Mori K."/>
        </authorList>
    </citation>
    <scope>NUCLEOTIDE SEQUENCE [LARGE SCALE GENOMIC DNA]</scope>
    <source>
        <strain evidence="9 10">JCM 3307</strain>
    </source>
</reference>
<dbReference type="SUPFAM" id="SSF103473">
    <property type="entry name" value="MFS general substrate transporter"/>
    <property type="match status" value="1"/>
</dbReference>
<sequence length="405" mass="42891">MTAVQDQDQQQQQEPAGAGVLATLRATPTPVRALLAGVLVNQLGTFFQAYLVLFMTARGFSAGQAGWALGVYGAGLVVGLLAGGALGDRLGPRPTTLLSMAGSAVLLPTVLYLHQYPAVLVIVALVGATTQLFRPAAAAMLATHTAKHRRVMIFALYRLVQNVGATTAPLLGAVLVAVSYDLLYWVEAASTAAFALLAVFLFPRGATESAAQQRGGYRPVLADRRYTLFLAAMFINVFVYVQYVAVLPLAMRDAGLATGWYAAMLSLNGLIVISLELLVTKLTQRRPARWVAATGFVLLALGHSLYGFQWGVVAFVAGTVVWSLAEIVGGPTMFAYPALAAPEELLSRYQGAAQAMYGLGTVLGPVCGVALWLAIGPPVWWIFGLTSLAGLTAAWFGMRRAERSS</sequence>
<proteinExistence type="predicted"/>
<keyword evidence="3" id="KW-1003">Cell membrane</keyword>
<protein>
    <submittedName>
        <fullName evidence="9">MFS transporter</fullName>
    </submittedName>
</protein>
<evidence type="ECO:0000256" key="7">
    <source>
        <dbReference type="SAM" id="Phobius"/>
    </source>
</evidence>
<evidence type="ECO:0000256" key="4">
    <source>
        <dbReference type="ARBA" id="ARBA00022692"/>
    </source>
</evidence>
<feature type="transmembrane region" description="Helical" evidence="7">
    <location>
        <begin position="95"/>
        <end position="113"/>
    </location>
</feature>
<comment type="subcellular location">
    <subcellularLocation>
        <location evidence="1">Cell membrane</location>
        <topology evidence="1">Multi-pass membrane protein</topology>
    </subcellularLocation>
</comment>
<feature type="transmembrane region" description="Helical" evidence="7">
    <location>
        <begin position="379"/>
        <end position="398"/>
    </location>
</feature>
<comment type="caution">
    <text evidence="9">The sequence shown here is derived from an EMBL/GenBank/DDBJ whole genome shotgun (WGS) entry which is preliminary data.</text>
</comment>
<dbReference type="Proteomes" id="UP001589608">
    <property type="component" value="Unassembled WGS sequence"/>
</dbReference>
<keyword evidence="10" id="KW-1185">Reference proteome</keyword>
<dbReference type="Pfam" id="PF07690">
    <property type="entry name" value="MFS_1"/>
    <property type="match status" value="1"/>
</dbReference>
<keyword evidence="2" id="KW-0813">Transport</keyword>
<keyword evidence="5 7" id="KW-1133">Transmembrane helix</keyword>
<dbReference type="PANTHER" id="PTHR23517:SF2">
    <property type="entry name" value="MULTIDRUG RESISTANCE PROTEIN MDTH"/>
    <property type="match status" value="1"/>
</dbReference>
<organism evidence="9 10">
    <name type="scientific">Dactylosporangium vinaceum</name>
    <dbReference type="NCBI Taxonomy" id="53362"/>
    <lineage>
        <taxon>Bacteria</taxon>
        <taxon>Bacillati</taxon>
        <taxon>Actinomycetota</taxon>
        <taxon>Actinomycetes</taxon>
        <taxon>Micromonosporales</taxon>
        <taxon>Micromonosporaceae</taxon>
        <taxon>Dactylosporangium</taxon>
    </lineage>
</organism>
<evidence type="ECO:0000256" key="3">
    <source>
        <dbReference type="ARBA" id="ARBA00022475"/>
    </source>
</evidence>
<feature type="transmembrane region" description="Helical" evidence="7">
    <location>
        <begin position="226"/>
        <end position="246"/>
    </location>
</feature>
<feature type="domain" description="Major facilitator superfamily (MFS) profile" evidence="8">
    <location>
        <begin position="29"/>
        <end position="402"/>
    </location>
</feature>
<feature type="transmembrane region" description="Helical" evidence="7">
    <location>
        <begin position="155"/>
        <end position="176"/>
    </location>
</feature>
<evidence type="ECO:0000313" key="9">
    <source>
        <dbReference type="EMBL" id="MFB9443536.1"/>
    </source>
</evidence>
<evidence type="ECO:0000313" key="10">
    <source>
        <dbReference type="Proteomes" id="UP001589608"/>
    </source>
</evidence>
<keyword evidence="6 7" id="KW-0472">Membrane</keyword>
<evidence type="ECO:0000259" key="8">
    <source>
        <dbReference type="PROSITE" id="PS50850"/>
    </source>
</evidence>
<feature type="transmembrane region" description="Helical" evidence="7">
    <location>
        <begin position="119"/>
        <end position="143"/>
    </location>
</feature>
<feature type="transmembrane region" description="Helical" evidence="7">
    <location>
        <begin position="33"/>
        <end position="53"/>
    </location>
</feature>
<evidence type="ECO:0000256" key="1">
    <source>
        <dbReference type="ARBA" id="ARBA00004651"/>
    </source>
</evidence>
<dbReference type="InterPro" id="IPR011701">
    <property type="entry name" value="MFS"/>
</dbReference>
<feature type="transmembrane region" description="Helical" evidence="7">
    <location>
        <begin position="314"/>
        <end position="339"/>
    </location>
</feature>
<evidence type="ECO:0000256" key="2">
    <source>
        <dbReference type="ARBA" id="ARBA00022448"/>
    </source>
</evidence>
<feature type="transmembrane region" description="Helical" evidence="7">
    <location>
        <begin position="290"/>
        <end position="308"/>
    </location>
</feature>
<dbReference type="InterPro" id="IPR020846">
    <property type="entry name" value="MFS_dom"/>
</dbReference>
<dbReference type="RefSeq" id="WP_246655535.1">
    <property type="nucleotide sequence ID" value="NZ_CP061913.1"/>
</dbReference>
<dbReference type="EMBL" id="JBHMCA010000022">
    <property type="protein sequence ID" value="MFB9443536.1"/>
    <property type="molecule type" value="Genomic_DNA"/>
</dbReference>
<dbReference type="Gene3D" id="1.20.1250.20">
    <property type="entry name" value="MFS general substrate transporter like domains"/>
    <property type="match status" value="1"/>
</dbReference>
<feature type="transmembrane region" description="Helical" evidence="7">
    <location>
        <begin position="258"/>
        <end position="278"/>
    </location>
</feature>
<keyword evidence="4 7" id="KW-0812">Transmembrane</keyword>
<evidence type="ECO:0000256" key="6">
    <source>
        <dbReference type="ARBA" id="ARBA00023136"/>
    </source>
</evidence>
<dbReference type="InterPro" id="IPR050171">
    <property type="entry name" value="MFS_Transporters"/>
</dbReference>
<gene>
    <name evidence="9" type="ORF">ACFFTR_10620</name>
</gene>
<evidence type="ECO:0000256" key="5">
    <source>
        <dbReference type="ARBA" id="ARBA00022989"/>
    </source>
</evidence>
<feature type="transmembrane region" description="Helical" evidence="7">
    <location>
        <begin position="182"/>
        <end position="205"/>
    </location>
</feature>
<dbReference type="PANTHER" id="PTHR23517">
    <property type="entry name" value="RESISTANCE PROTEIN MDTM, PUTATIVE-RELATED-RELATED"/>
    <property type="match status" value="1"/>
</dbReference>
<dbReference type="PROSITE" id="PS50850">
    <property type="entry name" value="MFS"/>
    <property type="match status" value="1"/>
</dbReference>
<feature type="transmembrane region" description="Helical" evidence="7">
    <location>
        <begin position="351"/>
        <end position="373"/>
    </location>
</feature>
<feature type="transmembrane region" description="Helical" evidence="7">
    <location>
        <begin position="65"/>
        <end position="83"/>
    </location>
</feature>
<accession>A0ABV5M3Z1</accession>